<dbReference type="OrthoDB" id="9814399at2"/>
<dbReference type="PANTHER" id="PTHR36919">
    <property type="entry name" value="BLR1215 PROTEIN"/>
    <property type="match status" value="1"/>
</dbReference>
<evidence type="ECO:0000313" key="4">
    <source>
        <dbReference type="Proteomes" id="UP000011859"/>
    </source>
</evidence>
<dbReference type="AlphaFoldDB" id="M4NFT7"/>
<dbReference type="eggNOG" id="COG4731">
    <property type="taxonomic scope" value="Bacteria"/>
</dbReference>
<dbReference type="Gene3D" id="2.40.128.520">
    <property type="match status" value="1"/>
</dbReference>
<dbReference type="Pfam" id="PF09917">
    <property type="entry name" value="DUF2147"/>
    <property type="match status" value="1"/>
</dbReference>
<accession>M4NFT7</accession>
<dbReference type="Proteomes" id="UP000011859">
    <property type="component" value="Chromosome"/>
</dbReference>
<feature type="region of interest" description="Disordered" evidence="1">
    <location>
        <begin position="1"/>
        <end position="24"/>
    </location>
</feature>
<feature type="compositionally biased region" description="Polar residues" evidence="1">
    <location>
        <begin position="1"/>
        <end position="10"/>
    </location>
</feature>
<evidence type="ECO:0000256" key="1">
    <source>
        <dbReference type="SAM" id="MobiDB-lite"/>
    </source>
</evidence>
<evidence type="ECO:0000313" key="3">
    <source>
        <dbReference type="EMBL" id="AGG88473.1"/>
    </source>
</evidence>
<feature type="domain" description="DUF2147" evidence="2">
    <location>
        <begin position="21"/>
        <end position="138"/>
    </location>
</feature>
<sequence length="140" mass="15637">MYSNTPSTADGTRADRNSPVGTWKSVDDETGKLVSIMQIIENNGELQAKMLKVLQSDDGPHPICSKCSGPRMNQLVEGMTIMWGVRQDHDLWDGGSIIDPHNGKAYKVKLWTIEDGTKLMVHGYTGFSLNGRTQMWLRQN</sequence>
<dbReference type="KEGG" id="rhd:R2APBS1_1322"/>
<evidence type="ECO:0000259" key="2">
    <source>
        <dbReference type="Pfam" id="PF09917"/>
    </source>
</evidence>
<name>M4NFT7_9GAMM</name>
<gene>
    <name evidence="3" type="ORF">R2APBS1_1322</name>
</gene>
<proteinExistence type="predicted"/>
<dbReference type="InterPro" id="IPR019223">
    <property type="entry name" value="DUF2147"/>
</dbReference>
<keyword evidence="4" id="KW-1185">Reference proteome</keyword>
<organism evidence="3 4">
    <name type="scientific">Rhodanobacter denitrificans</name>
    <dbReference type="NCBI Taxonomy" id="666685"/>
    <lineage>
        <taxon>Bacteria</taxon>
        <taxon>Pseudomonadati</taxon>
        <taxon>Pseudomonadota</taxon>
        <taxon>Gammaproteobacteria</taxon>
        <taxon>Lysobacterales</taxon>
        <taxon>Rhodanobacteraceae</taxon>
        <taxon>Rhodanobacter</taxon>
    </lineage>
</organism>
<dbReference type="PANTHER" id="PTHR36919:SF3">
    <property type="entry name" value="BLL5882 PROTEIN"/>
    <property type="match status" value="1"/>
</dbReference>
<protein>
    <recommendedName>
        <fullName evidence="2">DUF2147 domain-containing protein</fullName>
    </recommendedName>
</protein>
<dbReference type="EMBL" id="CP003470">
    <property type="protein sequence ID" value="AGG88473.1"/>
    <property type="molecule type" value="Genomic_DNA"/>
</dbReference>
<reference evidence="3 4" key="1">
    <citation type="submission" date="2012-04" db="EMBL/GenBank/DDBJ databases">
        <title>Complete genome of Rhodanobacter sp. 2APBS1.</title>
        <authorList>
            <consortium name="US DOE Joint Genome Institute"/>
            <person name="Huntemann M."/>
            <person name="Wei C.-L."/>
            <person name="Han J."/>
            <person name="Detter J.C."/>
            <person name="Han C."/>
            <person name="Tapia R."/>
            <person name="Munk A.C.C."/>
            <person name="Chen A."/>
            <person name="Krypides N."/>
            <person name="Mavromatis K."/>
            <person name="Markowitz V."/>
            <person name="Szeto E."/>
            <person name="Ivanova N."/>
            <person name="Mikhailova N."/>
            <person name="Ovchinnikova G."/>
            <person name="Pagani I."/>
            <person name="Pati A."/>
            <person name="Goodwin L."/>
            <person name="Peters L."/>
            <person name="Pitluck S."/>
            <person name="Woyke T."/>
            <person name="Prakash O."/>
            <person name="Elkins J."/>
            <person name="Brown S."/>
            <person name="Palumbo A."/>
            <person name="Hemme C."/>
            <person name="Zhou J."/>
            <person name="Watson D."/>
            <person name="Jardine P."/>
            <person name="Kostka J."/>
            <person name="Green S."/>
        </authorList>
    </citation>
    <scope>NUCLEOTIDE SEQUENCE [LARGE SCALE GENOMIC DNA]</scope>
    <source>
        <strain evidence="3 4">2APBS1</strain>
    </source>
</reference>
<dbReference type="HOGENOM" id="CLU_108869_0_1_6"/>